<evidence type="ECO:0000259" key="7">
    <source>
        <dbReference type="PROSITE" id="PS50950"/>
    </source>
</evidence>
<dbReference type="SMART" id="SM00692">
    <property type="entry name" value="DM3"/>
    <property type="match status" value="1"/>
</dbReference>
<dbReference type="Pfam" id="PF13613">
    <property type="entry name" value="HTH_Tnp_4"/>
    <property type="match status" value="1"/>
</dbReference>
<organism evidence="8 9">
    <name type="scientific">Labeo rohita</name>
    <name type="common">Indian major carp</name>
    <name type="synonym">Cyprinus rohita</name>
    <dbReference type="NCBI Taxonomy" id="84645"/>
    <lineage>
        <taxon>Eukaryota</taxon>
        <taxon>Metazoa</taxon>
        <taxon>Chordata</taxon>
        <taxon>Craniata</taxon>
        <taxon>Vertebrata</taxon>
        <taxon>Euteleostomi</taxon>
        <taxon>Actinopterygii</taxon>
        <taxon>Neopterygii</taxon>
        <taxon>Teleostei</taxon>
        <taxon>Ostariophysi</taxon>
        <taxon>Cypriniformes</taxon>
        <taxon>Cyprinidae</taxon>
        <taxon>Labeoninae</taxon>
        <taxon>Labeonini</taxon>
        <taxon>Labeo</taxon>
    </lineage>
</organism>
<proteinExistence type="predicted"/>
<evidence type="ECO:0000256" key="3">
    <source>
        <dbReference type="ARBA" id="ARBA00022833"/>
    </source>
</evidence>
<keyword evidence="6" id="KW-0175">Coiled coil</keyword>
<comment type="caution">
    <text evidence="8">The sequence shown here is derived from an EMBL/GenBank/DDBJ whole genome shotgun (WGS) entry which is preliminary data.</text>
</comment>
<gene>
    <name evidence="8" type="ORF">H4Q32_028343</name>
</gene>
<keyword evidence="9" id="KW-1185">Reference proteome</keyword>
<evidence type="ECO:0000313" key="8">
    <source>
        <dbReference type="EMBL" id="KAI2646376.1"/>
    </source>
</evidence>
<name>A0ABQ8L9M7_LABRO</name>
<evidence type="ECO:0000256" key="6">
    <source>
        <dbReference type="SAM" id="Coils"/>
    </source>
</evidence>
<evidence type="ECO:0000256" key="2">
    <source>
        <dbReference type="ARBA" id="ARBA00022771"/>
    </source>
</evidence>
<dbReference type="SUPFAM" id="SSF57716">
    <property type="entry name" value="Glucocorticoid receptor-like (DNA-binding domain)"/>
    <property type="match status" value="1"/>
</dbReference>
<dbReference type="EMBL" id="JACTAM010001406">
    <property type="protein sequence ID" value="KAI2646376.1"/>
    <property type="molecule type" value="Genomic_DNA"/>
</dbReference>
<keyword evidence="3" id="KW-0862">Zinc</keyword>
<protein>
    <submittedName>
        <fullName evidence="8">THAP domain-containing protein 11</fullName>
    </submittedName>
</protein>
<keyword evidence="2 5" id="KW-0863">Zinc-finger</keyword>
<dbReference type="Gene3D" id="6.20.210.20">
    <property type="entry name" value="THAP domain"/>
    <property type="match status" value="1"/>
</dbReference>
<evidence type="ECO:0000256" key="5">
    <source>
        <dbReference type="PROSITE-ProRule" id="PRU00309"/>
    </source>
</evidence>
<feature type="domain" description="THAP-type" evidence="7">
    <location>
        <begin position="17"/>
        <end position="99"/>
    </location>
</feature>
<reference evidence="8 9" key="1">
    <citation type="submission" date="2022-01" db="EMBL/GenBank/DDBJ databases">
        <title>A high-quality chromosome-level genome assembly of rohu carp, Labeo rohita.</title>
        <authorList>
            <person name="Arick M.A. II"/>
            <person name="Hsu C.-Y."/>
            <person name="Magbanua Z."/>
            <person name="Pechanova O."/>
            <person name="Grover C."/>
            <person name="Miller E."/>
            <person name="Thrash A."/>
            <person name="Ezzel L."/>
            <person name="Alam S."/>
            <person name="Benzie J."/>
            <person name="Hamilton M."/>
            <person name="Karsi A."/>
            <person name="Lawrence M.L."/>
            <person name="Peterson D.G."/>
        </authorList>
    </citation>
    <scope>NUCLEOTIDE SEQUENCE [LARGE SCALE GENOMIC DNA]</scope>
    <source>
        <strain evidence="9">BAU-BD-2019</strain>
        <tissue evidence="8">Blood</tissue>
    </source>
</reference>
<sequence>MFRKKCVYRFQRQQKVYNVHCWVPLCTSSAKFNGTLSFHSFPSDVDLRKWWLVNIRRDDFCPTSNSKVCSKHFSSDHIIEPQTPEARKKLVTGAVPVLFAWNDYAVKASRSSVWERRERPAEVVSVEPIPMDVTMDHDYCSIPEPSLLDLACAKIEELSNEVEEMKKQLQELHVQRDFGLERFAGSDEDIRFYTRFPSYHHLMSFWWLMEPSIHKIIRVSRAKSAARKQEDIIRVLPPSEVYAYIGLKERDLAHRFHMHPSTVSRIIVTWTNYLYTLLGSVCVWLSAADVKSNLPEEFSDFPDTQVIIDCKVKCTQITNLTAQ</sequence>
<dbReference type="SMART" id="SM00980">
    <property type="entry name" value="THAP"/>
    <property type="match status" value="1"/>
</dbReference>
<evidence type="ECO:0000256" key="1">
    <source>
        <dbReference type="ARBA" id="ARBA00022723"/>
    </source>
</evidence>
<dbReference type="InterPro" id="IPR027805">
    <property type="entry name" value="Transposase_HTH_dom"/>
</dbReference>
<dbReference type="PROSITE" id="PS50950">
    <property type="entry name" value="ZF_THAP"/>
    <property type="match status" value="1"/>
</dbReference>
<evidence type="ECO:0000313" key="9">
    <source>
        <dbReference type="Proteomes" id="UP000830375"/>
    </source>
</evidence>
<accession>A0ABQ8L9M7</accession>
<dbReference type="InterPro" id="IPR006612">
    <property type="entry name" value="THAP_Znf"/>
</dbReference>
<dbReference type="PANTHER" id="PTHR23080:SF133">
    <property type="entry name" value="SI:CH211-262I1.5-RELATED"/>
    <property type="match status" value="1"/>
</dbReference>
<dbReference type="PANTHER" id="PTHR23080">
    <property type="entry name" value="THAP DOMAIN PROTEIN"/>
    <property type="match status" value="1"/>
</dbReference>
<dbReference type="InterPro" id="IPR038441">
    <property type="entry name" value="THAP_Znf_sf"/>
</dbReference>
<feature type="coiled-coil region" evidence="6">
    <location>
        <begin position="148"/>
        <end position="175"/>
    </location>
</feature>
<dbReference type="Proteomes" id="UP000830375">
    <property type="component" value="Unassembled WGS sequence"/>
</dbReference>
<keyword evidence="1" id="KW-0479">Metal-binding</keyword>
<dbReference type="Pfam" id="PF05485">
    <property type="entry name" value="THAP"/>
    <property type="match status" value="1"/>
</dbReference>
<evidence type="ECO:0000256" key="4">
    <source>
        <dbReference type="ARBA" id="ARBA00023125"/>
    </source>
</evidence>
<keyword evidence="4 5" id="KW-0238">DNA-binding</keyword>